<feature type="compositionally biased region" description="Low complexity" evidence="2">
    <location>
        <begin position="172"/>
        <end position="192"/>
    </location>
</feature>
<feature type="region of interest" description="Disordered" evidence="2">
    <location>
        <begin position="171"/>
        <end position="192"/>
    </location>
</feature>
<sequence>METGLKISNVQSVIKIKEEPASTQQSTIRIRALSQLQTIKQPDTKGNLSNRQIINASLKRLNTNKNVSIKPAKVSSSSSTLTQRIQRGSSLNHNKPLQVQSSSIASSQMQIPPYVETYIKSLEEQNKEMRKILLESRREVVQVQLKMHKLTNQINMVLAKCNTARPISLQKNIQQTQHSSTTSSQQNTSISNANVKRTTARIPIFPITKMSILEQFEIDLSKREISEYVFNKLFVLNDKSDIDRPTTLLSTVLESIIDPHLLSQLQWTPPDDESYRGNLEEIDVNYFSHLEKVKVFYAKLVNSLANKNFKRPIDKTSIDEFLRVQIEQYKEFLNPDPLLPHNGSRLEVAENNNMTEDDE</sequence>
<protein>
    <submittedName>
        <fullName evidence="3">Uncharacterized protein</fullName>
    </submittedName>
</protein>
<dbReference type="EMBL" id="JADBJN010000002">
    <property type="protein sequence ID" value="KAG5678421.1"/>
    <property type="molecule type" value="Genomic_DNA"/>
</dbReference>
<dbReference type="AlphaFoldDB" id="A0A9J6C922"/>
<proteinExistence type="predicted"/>
<organism evidence="3 4">
    <name type="scientific">Polypedilum vanderplanki</name>
    <name type="common">Sleeping chironomid midge</name>
    <dbReference type="NCBI Taxonomy" id="319348"/>
    <lineage>
        <taxon>Eukaryota</taxon>
        <taxon>Metazoa</taxon>
        <taxon>Ecdysozoa</taxon>
        <taxon>Arthropoda</taxon>
        <taxon>Hexapoda</taxon>
        <taxon>Insecta</taxon>
        <taxon>Pterygota</taxon>
        <taxon>Neoptera</taxon>
        <taxon>Endopterygota</taxon>
        <taxon>Diptera</taxon>
        <taxon>Nematocera</taxon>
        <taxon>Chironomoidea</taxon>
        <taxon>Chironomidae</taxon>
        <taxon>Chironominae</taxon>
        <taxon>Polypedilum</taxon>
        <taxon>Polypedilum</taxon>
    </lineage>
</organism>
<keyword evidence="4" id="KW-1185">Reference proteome</keyword>
<gene>
    <name evidence="3" type="ORF">PVAND_008095</name>
</gene>
<evidence type="ECO:0000256" key="2">
    <source>
        <dbReference type="SAM" id="MobiDB-lite"/>
    </source>
</evidence>
<dbReference type="OrthoDB" id="10578407at2759"/>
<evidence type="ECO:0000313" key="3">
    <source>
        <dbReference type="EMBL" id="KAG5678421.1"/>
    </source>
</evidence>
<evidence type="ECO:0000256" key="1">
    <source>
        <dbReference type="SAM" id="Coils"/>
    </source>
</evidence>
<reference evidence="3" key="1">
    <citation type="submission" date="2021-03" db="EMBL/GenBank/DDBJ databases">
        <title>Chromosome level genome of the anhydrobiotic midge Polypedilum vanderplanki.</title>
        <authorList>
            <person name="Yoshida Y."/>
            <person name="Kikawada T."/>
            <person name="Gusev O."/>
        </authorList>
    </citation>
    <scope>NUCLEOTIDE SEQUENCE</scope>
    <source>
        <strain evidence="3">NIAS01</strain>
        <tissue evidence="3">Whole body or cell culture</tissue>
    </source>
</reference>
<dbReference type="Proteomes" id="UP001107558">
    <property type="component" value="Chromosome 2"/>
</dbReference>
<comment type="caution">
    <text evidence="3">The sequence shown here is derived from an EMBL/GenBank/DDBJ whole genome shotgun (WGS) entry which is preliminary data.</text>
</comment>
<evidence type="ECO:0000313" key="4">
    <source>
        <dbReference type="Proteomes" id="UP001107558"/>
    </source>
</evidence>
<name>A0A9J6C922_POLVA</name>
<feature type="coiled-coil region" evidence="1">
    <location>
        <begin position="119"/>
        <end position="153"/>
    </location>
</feature>
<keyword evidence="1" id="KW-0175">Coiled coil</keyword>
<accession>A0A9J6C922</accession>